<keyword evidence="3" id="KW-1185">Reference proteome</keyword>
<dbReference type="EMBL" id="BAABEX010000029">
    <property type="protein sequence ID" value="GAA4428355.1"/>
    <property type="molecule type" value="Genomic_DNA"/>
</dbReference>
<protein>
    <submittedName>
        <fullName evidence="2">N-acetylneuraminate synthase</fullName>
    </submittedName>
</protein>
<sequence length="342" mass="36568">MPKVFVIAEAGVNHNGDLSKAFALCDVARAAGADAVKFQTFRAADLVVPGAPMAEYQSRQTDEQDQFAMLEKLELSEVQHEQIRDHCGRIGIEFFSTPFSVPAVDLLLRLGVRRLKLSSGELTHRQLVEHAAATQLPLLLSTGMATLDETAEALAWVRAARGHLDEVTVLHCTSAYPAEDAALNLRAMQHMADVLGVPIGYSDHSLGIEAALAAVALGATVIEKHLTLDCGLPGPDHAASLDPAGFVQMVQGIRRVEAMRGDGIKAPRPEERDTARVARRSVVVQADLPAGATLQATQLACRRPGTGIAPRDLDALPGRRLRHAVTAGTVLQWSDLEPESGA</sequence>
<evidence type="ECO:0000259" key="1">
    <source>
        <dbReference type="PROSITE" id="PS50844"/>
    </source>
</evidence>
<comment type="caution">
    <text evidence="2">The sequence shown here is derived from an EMBL/GenBank/DDBJ whole genome shotgun (WGS) entry which is preliminary data.</text>
</comment>
<dbReference type="SUPFAM" id="SSF51569">
    <property type="entry name" value="Aldolase"/>
    <property type="match status" value="1"/>
</dbReference>
<evidence type="ECO:0000313" key="2">
    <source>
        <dbReference type="EMBL" id="GAA4428355.1"/>
    </source>
</evidence>
<dbReference type="InterPro" id="IPR057736">
    <property type="entry name" value="SAF_PseI/NeuA/NeuB"/>
</dbReference>
<dbReference type="CDD" id="cd11615">
    <property type="entry name" value="SAF_NeuB_like"/>
    <property type="match status" value="1"/>
</dbReference>
<dbReference type="InterPro" id="IPR013132">
    <property type="entry name" value="PseI/NeuA/B-like_N"/>
</dbReference>
<dbReference type="SMART" id="SM00858">
    <property type="entry name" value="SAF"/>
    <property type="match status" value="1"/>
</dbReference>
<dbReference type="Gene3D" id="3.90.1210.10">
    <property type="entry name" value="Antifreeze-like/N-acetylneuraminic acid synthase C-terminal domain"/>
    <property type="match status" value="1"/>
</dbReference>
<name>A0ABP8LHK5_9BURK</name>
<feature type="domain" description="AFP-like" evidence="1">
    <location>
        <begin position="281"/>
        <end position="339"/>
    </location>
</feature>
<reference evidence="3" key="1">
    <citation type="journal article" date="2019" name="Int. J. Syst. Evol. Microbiol.">
        <title>The Global Catalogue of Microorganisms (GCM) 10K type strain sequencing project: providing services to taxonomists for standard genome sequencing and annotation.</title>
        <authorList>
            <consortium name="The Broad Institute Genomics Platform"/>
            <consortium name="The Broad Institute Genome Sequencing Center for Infectious Disease"/>
            <person name="Wu L."/>
            <person name="Ma J."/>
        </authorList>
    </citation>
    <scope>NUCLEOTIDE SEQUENCE [LARGE SCALE GENOMIC DNA]</scope>
    <source>
        <strain evidence="3">JCM 31890</strain>
    </source>
</reference>
<organism evidence="2 3">
    <name type="scientific">Acidovorax lacteus</name>
    <dbReference type="NCBI Taxonomy" id="1924988"/>
    <lineage>
        <taxon>Bacteria</taxon>
        <taxon>Pseudomonadati</taxon>
        <taxon>Pseudomonadota</taxon>
        <taxon>Betaproteobacteria</taxon>
        <taxon>Burkholderiales</taxon>
        <taxon>Comamonadaceae</taxon>
        <taxon>Acidovorax</taxon>
    </lineage>
</organism>
<dbReference type="Pfam" id="PF08666">
    <property type="entry name" value="SAF"/>
    <property type="match status" value="1"/>
</dbReference>
<accession>A0ABP8LHK5</accession>
<proteinExistence type="predicted"/>
<dbReference type="NCBIfam" id="TIGR03569">
    <property type="entry name" value="NeuB_NnaB"/>
    <property type="match status" value="1"/>
</dbReference>
<dbReference type="PROSITE" id="PS50844">
    <property type="entry name" value="AFP_LIKE"/>
    <property type="match status" value="1"/>
</dbReference>
<dbReference type="InterPro" id="IPR020007">
    <property type="entry name" value="NeuB/NeuA"/>
</dbReference>
<dbReference type="InterPro" id="IPR036732">
    <property type="entry name" value="AFP_Neu5c_C_sf"/>
</dbReference>
<dbReference type="InterPro" id="IPR006190">
    <property type="entry name" value="SAF_AFP_Neu5Ac"/>
</dbReference>
<dbReference type="Gene3D" id="3.20.20.70">
    <property type="entry name" value="Aldolase class I"/>
    <property type="match status" value="1"/>
</dbReference>
<dbReference type="PANTHER" id="PTHR42966">
    <property type="entry name" value="N-ACETYLNEURAMINATE SYNTHASE"/>
    <property type="match status" value="1"/>
</dbReference>
<dbReference type="PANTHER" id="PTHR42966:SF1">
    <property type="entry name" value="SIALIC ACID SYNTHASE"/>
    <property type="match status" value="1"/>
</dbReference>
<dbReference type="Pfam" id="PF03102">
    <property type="entry name" value="NeuB"/>
    <property type="match status" value="1"/>
</dbReference>
<dbReference type="Proteomes" id="UP001501788">
    <property type="component" value="Unassembled WGS sequence"/>
</dbReference>
<dbReference type="InterPro" id="IPR013974">
    <property type="entry name" value="SAF"/>
</dbReference>
<evidence type="ECO:0000313" key="3">
    <source>
        <dbReference type="Proteomes" id="UP001501788"/>
    </source>
</evidence>
<dbReference type="SUPFAM" id="SSF51269">
    <property type="entry name" value="AFP III-like domain"/>
    <property type="match status" value="1"/>
</dbReference>
<dbReference type="InterPro" id="IPR051690">
    <property type="entry name" value="PseI-like"/>
</dbReference>
<dbReference type="InterPro" id="IPR013785">
    <property type="entry name" value="Aldolase_TIM"/>
</dbReference>
<dbReference type="RefSeq" id="WP_345066198.1">
    <property type="nucleotide sequence ID" value="NZ_BAABEX010000029.1"/>
</dbReference>
<gene>
    <name evidence="2" type="primary">neuB</name>
    <name evidence="2" type="ORF">GCM10023090_26960</name>
</gene>